<dbReference type="PANTHER" id="PTHR30562:SF1">
    <property type="entry name" value="UVRABC SYSTEM PROTEIN C"/>
    <property type="match status" value="1"/>
</dbReference>
<dbReference type="PANTHER" id="PTHR30562">
    <property type="entry name" value="UVRC/OXIDOREDUCTASE"/>
    <property type="match status" value="1"/>
</dbReference>
<dbReference type="Proteomes" id="UP000176547">
    <property type="component" value="Unassembled WGS sequence"/>
</dbReference>
<dbReference type="Pfam" id="PF14520">
    <property type="entry name" value="HHH_5"/>
    <property type="match status" value="1"/>
</dbReference>
<feature type="domain" description="UvrC family homology region profile" evidence="1">
    <location>
        <begin position="41"/>
        <end position="244"/>
    </location>
</feature>
<dbReference type="InterPro" id="IPR010994">
    <property type="entry name" value="RuvA_2-like"/>
</dbReference>
<feature type="non-terminal residue" evidence="2">
    <location>
        <position position="1"/>
    </location>
</feature>
<proteinExistence type="predicted"/>
<dbReference type="NCBIfam" id="TIGR00194">
    <property type="entry name" value="uvrC"/>
    <property type="match status" value="1"/>
</dbReference>
<evidence type="ECO:0000313" key="2">
    <source>
        <dbReference type="EMBL" id="OGE74548.1"/>
    </source>
</evidence>
<dbReference type="Gene3D" id="1.10.150.20">
    <property type="entry name" value="5' to 3' exonuclease, C-terminal subdomain"/>
    <property type="match status" value="1"/>
</dbReference>
<dbReference type="Pfam" id="PF08459">
    <property type="entry name" value="UvrC_RNaseH_dom"/>
    <property type="match status" value="1"/>
</dbReference>
<dbReference type="EMBL" id="MFEG01000060">
    <property type="protein sequence ID" value="OGE74548.1"/>
    <property type="molecule type" value="Genomic_DNA"/>
</dbReference>
<dbReference type="GO" id="GO:0009380">
    <property type="term" value="C:excinuclease repair complex"/>
    <property type="evidence" value="ECO:0007669"/>
    <property type="project" value="InterPro"/>
</dbReference>
<name>A0A1F5NAF7_9BACT</name>
<reference evidence="2 3" key="1">
    <citation type="journal article" date="2016" name="Nat. Commun.">
        <title>Thousands of microbial genomes shed light on interconnected biogeochemical processes in an aquifer system.</title>
        <authorList>
            <person name="Anantharaman K."/>
            <person name="Brown C.T."/>
            <person name="Hug L.A."/>
            <person name="Sharon I."/>
            <person name="Castelle C.J."/>
            <person name="Probst A.J."/>
            <person name="Thomas B.C."/>
            <person name="Singh A."/>
            <person name="Wilkins M.J."/>
            <person name="Karaoz U."/>
            <person name="Brodie E.L."/>
            <person name="Williams K.H."/>
            <person name="Hubbard S.S."/>
            <person name="Banfield J.F."/>
        </authorList>
    </citation>
    <scope>NUCLEOTIDE SEQUENCE [LARGE SCALE GENOMIC DNA]</scope>
</reference>
<evidence type="ECO:0000259" key="1">
    <source>
        <dbReference type="PROSITE" id="PS50165"/>
    </source>
</evidence>
<accession>A0A1F5NAF7</accession>
<dbReference type="Gene3D" id="3.30.420.340">
    <property type="entry name" value="UvrC, RNAse H endonuclease domain"/>
    <property type="match status" value="1"/>
</dbReference>
<dbReference type="SUPFAM" id="SSF47781">
    <property type="entry name" value="RuvA domain 2-like"/>
    <property type="match status" value="1"/>
</dbReference>
<evidence type="ECO:0000313" key="3">
    <source>
        <dbReference type="Proteomes" id="UP000176547"/>
    </source>
</evidence>
<dbReference type="InterPro" id="IPR004791">
    <property type="entry name" value="UvrC"/>
</dbReference>
<dbReference type="GO" id="GO:0009381">
    <property type="term" value="F:excinuclease ABC activity"/>
    <property type="evidence" value="ECO:0007669"/>
    <property type="project" value="InterPro"/>
</dbReference>
<dbReference type="InterPro" id="IPR050066">
    <property type="entry name" value="UvrABC_protein_C"/>
</dbReference>
<protein>
    <submittedName>
        <fullName evidence="2">Excinuclease ABC subunit C</fullName>
    </submittedName>
</protein>
<sequence length="364" mass="41379">KAAQLRDRIVALRAIWERQKIIFTKPYSADFFSVFAAGEHAVVHLFRVRGGRIVHQEHFEVESAGENEPQILEAFLQQYYEDASDIPKEVYSPFRLSNKKLLERWLKLKIKVSTPLRGKKAQLLKLGRENAQDYYGRNFASFEAALQSLQKILRLPRYPARMEAYDISNIQGFLPVGSMVVFENGKPKKSAYRKFKIQTEQGPNDFAMMKEILARRLQHLGGPDLWPEPQLLVIDGGKGQLNAALAALAPARKDIPIIGLAKRLEEIYVPGVKNPIVLPAQSPILQLLQRLRDEAHRFAITFYRGRHRSAGLRSRLDEIPGVGPKTKKKLLQKFGSVDAIRRASAKQISEITSKKMARTVKHNL</sequence>
<comment type="caution">
    <text evidence="2">The sequence shown here is derived from an EMBL/GenBank/DDBJ whole genome shotgun (WGS) entry which is preliminary data.</text>
</comment>
<dbReference type="InterPro" id="IPR038476">
    <property type="entry name" value="UvrC_RNase_H_dom_sf"/>
</dbReference>
<dbReference type="Pfam" id="PF22920">
    <property type="entry name" value="UvrC_RNaseH"/>
    <property type="match status" value="1"/>
</dbReference>
<organism evidence="2 3">
    <name type="scientific">Candidatus Doudnabacteria bacterium RIFCSPHIGHO2_01_52_17</name>
    <dbReference type="NCBI Taxonomy" id="1817820"/>
    <lineage>
        <taxon>Bacteria</taxon>
        <taxon>Candidatus Doudnaibacteriota</taxon>
    </lineage>
</organism>
<dbReference type="PROSITE" id="PS50165">
    <property type="entry name" value="UVRC"/>
    <property type="match status" value="1"/>
</dbReference>
<dbReference type="GO" id="GO:0006289">
    <property type="term" value="P:nucleotide-excision repair"/>
    <property type="evidence" value="ECO:0007669"/>
    <property type="project" value="InterPro"/>
</dbReference>
<gene>
    <name evidence="2" type="ORF">A3K06_02280</name>
</gene>
<dbReference type="AlphaFoldDB" id="A0A1F5NAF7"/>
<dbReference type="InterPro" id="IPR001162">
    <property type="entry name" value="UvrC_RNase_H_dom"/>
</dbReference>